<reference evidence="2" key="1">
    <citation type="submission" date="2009-02" db="EMBL/GenBank/DDBJ databases">
        <authorList>
            <person name="Fulton L."/>
            <person name="Clifton S."/>
            <person name="Fulton B."/>
            <person name="Xu J."/>
            <person name="Minx P."/>
            <person name="Pepin K.H."/>
            <person name="Johnson M."/>
            <person name="Bhonagiri V."/>
            <person name="Nash W.E."/>
            <person name="Mardis E.R."/>
            <person name="Wilson R.K."/>
        </authorList>
    </citation>
    <scope>NUCLEOTIDE SEQUENCE [LARGE SCALE GENOMIC DNA]</scope>
    <source>
        <strain evidence="2">DSM 15053</strain>
    </source>
</reference>
<evidence type="ECO:0000313" key="2">
    <source>
        <dbReference type="EMBL" id="EEG73193.1"/>
    </source>
</evidence>
<keyword evidence="3" id="KW-1185">Reference proteome</keyword>
<comment type="similarity">
    <text evidence="1">Belongs to the RutC family.</text>
</comment>
<dbReference type="InterPro" id="IPR019897">
    <property type="entry name" value="RidA_CS"/>
</dbReference>
<dbReference type="PANTHER" id="PTHR11803">
    <property type="entry name" value="2-IMINOBUTANOATE/2-IMINOPROPANOATE DEAMINASE RIDA"/>
    <property type="match status" value="1"/>
</dbReference>
<dbReference type="GO" id="GO:0019239">
    <property type="term" value="F:deaminase activity"/>
    <property type="evidence" value="ECO:0007669"/>
    <property type="project" value="TreeGrafter"/>
</dbReference>
<dbReference type="Pfam" id="PF01042">
    <property type="entry name" value="Ribonuc_L-PSP"/>
    <property type="match status" value="1"/>
</dbReference>
<accession>C0C3K1</accession>
<dbReference type="HOGENOM" id="CLU_100715_7_3_9"/>
<dbReference type="eggNOG" id="COG0251">
    <property type="taxonomic scope" value="Bacteria"/>
</dbReference>
<dbReference type="EMBL" id="ABYI02000029">
    <property type="protein sequence ID" value="EEG73193.1"/>
    <property type="molecule type" value="Genomic_DNA"/>
</dbReference>
<comment type="caution">
    <text evidence="2">The sequence shown here is derived from an EMBL/GenBank/DDBJ whole genome shotgun (WGS) entry which is preliminary data.</text>
</comment>
<dbReference type="InterPro" id="IPR006175">
    <property type="entry name" value="YjgF/YER057c/UK114"/>
</dbReference>
<protein>
    <submittedName>
        <fullName evidence="2">Endoribonuclease L-PSP</fullName>
    </submittedName>
</protein>
<organism evidence="2 3">
    <name type="scientific">[Clostridium] hylemonae DSM 15053</name>
    <dbReference type="NCBI Taxonomy" id="553973"/>
    <lineage>
        <taxon>Bacteria</taxon>
        <taxon>Bacillati</taxon>
        <taxon>Bacillota</taxon>
        <taxon>Clostridia</taxon>
        <taxon>Lachnospirales</taxon>
        <taxon>Lachnospiraceae</taxon>
    </lineage>
</organism>
<dbReference type="InterPro" id="IPR035959">
    <property type="entry name" value="RutC-like_sf"/>
</dbReference>
<name>C0C3K1_9FIRM</name>
<reference evidence="2" key="2">
    <citation type="submission" date="2013-06" db="EMBL/GenBank/DDBJ databases">
        <title>Draft genome sequence of Clostridium hylemonae (DSM 15053).</title>
        <authorList>
            <person name="Sudarsanam P."/>
            <person name="Ley R."/>
            <person name="Guruge J."/>
            <person name="Turnbaugh P.J."/>
            <person name="Mahowald M."/>
            <person name="Liep D."/>
            <person name="Gordon J."/>
        </authorList>
    </citation>
    <scope>NUCLEOTIDE SEQUENCE</scope>
    <source>
        <strain evidence="2">DSM 15053</strain>
    </source>
</reference>
<dbReference type="PROSITE" id="PS01094">
    <property type="entry name" value="UPF0076"/>
    <property type="match status" value="1"/>
</dbReference>
<dbReference type="GO" id="GO:0005829">
    <property type="term" value="C:cytosol"/>
    <property type="evidence" value="ECO:0007669"/>
    <property type="project" value="TreeGrafter"/>
</dbReference>
<dbReference type="Gene3D" id="3.30.1330.40">
    <property type="entry name" value="RutC-like"/>
    <property type="match status" value="1"/>
</dbReference>
<dbReference type="RefSeq" id="WP_006444022.1">
    <property type="nucleotide sequence ID" value="NZ_CP036524.1"/>
</dbReference>
<dbReference type="STRING" id="553973.CLOHYLEM_06663"/>
<dbReference type="Proteomes" id="UP000004893">
    <property type="component" value="Unassembled WGS sequence"/>
</dbReference>
<evidence type="ECO:0000256" key="1">
    <source>
        <dbReference type="ARBA" id="ARBA00010552"/>
    </source>
</evidence>
<sequence>MGRKVVMSQNAGKTGPYSHAVDAGGCLFLSGQTPIDPAAGQLVEGDITAQTRQSFSNLFHVLEEAGLTPDDVQKVNVYLTDMDDFEAMNAVYAEQFSEPYPARSTVGVAALVGGAKIEIEMIAKKSQNIEE</sequence>
<dbReference type="PANTHER" id="PTHR11803:SF58">
    <property type="entry name" value="PROTEIN HMF1-RELATED"/>
    <property type="match status" value="1"/>
</dbReference>
<dbReference type="NCBIfam" id="TIGR00004">
    <property type="entry name" value="Rid family detoxifying hydrolase"/>
    <property type="match status" value="1"/>
</dbReference>
<proteinExistence type="inferred from homology"/>
<dbReference type="AlphaFoldDB" id="C0C3K1"/>
<dbReference type="OrthoDB" id="9803101at2"/>
<dbReference type="FunFam" id="3.30.1330.40:FF:000001">
    <property type="entry name" value="L-PSP family endoribonuclease"/>
    <property type="match status" value="1"/>
</dbReference>
<dbReference type="SUPFAM" id="SSF55298">
    <property type="entry name" value="YjgF-like"/>
    <property type="match status" value="1"/>
</dbReference>
<gene>
    <name evidence="2" type="ORF">CLOHYLEM_06663</name>
</gene>
<dbReference type="InterPro" id="IPR006056">
    <property type="entry name" value="RidA"/>
</dbReference>
<dbReference type="CDD" id="cd00448">
    <property type="entry name" value="YjgF_YER057c_UK114_family"/>
    <property type="match status" value="1"/>
</dbReference>
<evidence type="ECO:0000313" key="3">
    <source>
        <dbReference type="Proteomes" id="UP000004893"/>
    </source>
</evidence>